<evidence type="ECO:0000256" key="3">
    <source>
        <dbReference type="ARBA" id="ARBA00022989"/>
    </source>
</evidence>
<feature type="transmembrane region" description="Helical" evidence="5">
    <location>
        <begin position="277"/>
        <end position="303"/>
    </location>
</feature>
<dbReference type="PANTHER" id="PTHR37422:SF23">
    <property type="entry name" value="TEICHURONIC ACID BIOSYNTHESIS PROTEIN TUAE"/>
    <property type="match status" value="1"/>
</dbReference>
<dbReference type="GO" id="GO:0016020">
    <property type="term" value="C:membrane"/>
    <property type="evidence" value="ECO:0007669"/>
    <property type="project" value="UniProtKB-SubCell"/>
</dbReference>
<comment type="subcellular location">
    <subcellularLocation>
        <location evidence="1">Membrane</location>
        <topology evidence="1">Multi-pass membrane protein</topology>
    </subcellularLocation>
</comment>
<feature type="transmembrane region" description="Helical" evidence="5">
    <location>
        <begin position="315"/>
        <end position="334"/>
    </location>
</feature>
<reference evidence="7 8" key="1">
    <citation type="submission" date="2019-08" db="EMBL/GenBank/DDBJ databases">
        <title>Prosopis cineraria nodule microbiome.</title>
        <authorList>
            <person name="Ali R."/>
            <person name="Chaluvadi S.R."/>
            <person name="Wang X."/>
        </authorList>
    </citation>
    <scope>NUCLEOTIDE SEQUENCE [LARGE SCALE GENOMIC DNA]</scope>
    <source>
        <strain evidence="7 8">BG7</strain>
        <plasmid evidence="7 8">unnamed</plasmid>
    </source>
</reference>
<evidence type="ECO:0000256" key="4">
    <source>
        <dbReference type="ARBA" id="ARBA00023136"/>
    </source>
</evidence>
<feature type="transmembrane region" description="Helical" evidence="5">
    <location>
        <begin position="138"/>
        <end position="155"/>
    </location>
</feature>
<evidence type="ECO:0000256" key="1">
    <source>
        <dbReference type="ARBA" id="ARBA00004141"/>
    </source>
</evidence>
<organism evidence="7 8">
    <name type="scientific">Rhizobium grahamii</name>
    <dbReference type="NCBI Taxonomy" id="1120045"/>
    <lineage>
        <taxon>Bacteria</taxon>
        <taxon>Pseudomonadati</taxon>
        <taxon>Pseudomonadota</taxon>
        <taxon>Alphaproteobacteria</taxon>
        <taxon>Hyphomicrobiales</taxon>
        <taxon>Rhizobiaceae</taxon>
        <taxon>Rhizobium/Agrobacterium group</taxon>
        <taxon>Rhizobium</taxon>
    </lineage>
</organism>
<gene>
    <name evidence="7" type="ORF">FZ934_19730</name>
</gene>
<evidence type="ECO:0000313" key="8">
    <source>
        <dbReference type="Proteomes" id="UP000326881"/>
    </source>
</evidence>
<geneLocation type="plasmid" evidence="7 8">
    <name>unnamed</name>
</geneLocation>
<evidence type="ECO:0000313" key="7">
    <source>
        <dbReference type="EMBL" id="QFY62618.1"/>
    </source>
</evidence>
<feature type="transmembrane region" description="Helical" evidence="5">
    <location>
        <begin position="439"/>
        <end position="458"/>
    </location>
</feature>
<dbReference type="Proteomes" id="UP000326881">
    <property type="component" value="Plasmid unnamed"/>
</dbReference>
<dbReference type="AlphaFoldDB" id="A0A5Q0C9I1"/>
<evidence type="ECO:0000256" key="5">
    <source>
        <dbReference type="SAM" id="Phobius"/>
    </source>
</evidence>
<sequence>MPDYLRALIYTLIVTLPALFVARRVAVPTIDAREFRVWSVCWVATMVAAFLAPSFMVFSLLLVPICIYGNISAKQPLYLFVVLMFAAPCCSVLFGIPGLMHSIVYLDPPRLLVILVLLPVALSLLGDRDNRRLSLMDLLLVGYVVLTALLATRLVGMNDLLRQLASNVLTMVIPYFVFSRAIRSKEDVNRLLLAFVVASMPLATLGVFEVLKGWRVYVTILDRWEIPMLTAYLFRDGMLRASTSAIESIAFGFLCMTGTACLFLLNTGRSDIWRKAAIGIMLCGLLSSLSRGPWLGFALFLAILFGANLKASFKYVALGAAAVVVVLLSSPSLMGRFVNLLPFVGSADKGSESYRSELFERSLMVIQRNPLFGSVNFMKAHELQAMIQGQGIIDIVNTYLQISLEFGLIALALFVAFFGLVTAKLAIMSLRTPTLEINHLGVAALLLAILFTIATTSSVTVIPYIYWTVAGLAVALIRKAPVVVPPPRMRVVGARF</sequence>
<dbReference type="KEGG" id="rgr:FZ934_19730"/>
<keyword evidence="7" id="KW-0614">Plasmid</keyword>
<feature type="transmembrane region" description="Helical" evidence="5">
    <location>
        <begin position="108"/>
        <end position="126"/>
    </location>
</feature>
<proteinExistence type="predicted"/>
<feature type="transmembrane region" description="Helical" evidence="5">
    <location>
        <begin position="246"/>
        <end position="265"/>
    </location>
</feature>
<name>A0A5Q0C9I1_9HYPH</name>
<evidence type="ECO:0000259" key="6">
    <source>
        <dbReference type="Pfam" id="PF04932"/>
    </source>
</evidence>
<evidence type="ECO:0000256" key="2">
    <source>
        <dbReference type="ARBA" id="ARBA00022692"/>
    </source>
</evidence>
<feature type="transmembrane region" description="Helical" evidence="5">
    <location>
        <begin position="37"/>
        <end position="65"/>
    </location>
</feature>
<feature type="transmembrane region" description="Helical" evidence="5">
    <location>
        <begin position="77"/>
        <end position="96"/>
    </location>
</feature>
<dbReference type="PANTHER" id="PTHR37422">
    <property type="entry name" value="TEICHURONIC ACID BIOSYNTHESIS PROTEIN TUAE"/>
    <property type="match status" value="1"/>
</dbReference>
<dbReference type="Pfam" id="PF04932">
    <property type="entry name" value="Wzy_C"/>
    <property type="match status" value="1"/>
</dbReference>
<dbReference type="OrthoDB" id="7522192at2"/>
<feature type="transmembrane region" description="Helical" evidence="5">
    <location>
        <begin position="161"/>
        <end position="178"/>
    </location>
</feature>
<keyword evidence="2 5" id="KW-0812">Transmembrane</keyword>
<feature type="transmembrane region" description="Helical" evidence="5">
    <location>
        <begin position="7"/>
        <end position="25"/>
    </location>
</feature>
<keyword evidence="7" id="KW-0436">Ligase</keyword>
<dbReference type="InterPro" id="IPR051533">
    <property type="entry name" value="WaaL-like"/>
</dbReference>
<accession>A0A5Q0C9I1</accession>
<dbReference type="RefSeq" id="WP_153272610.1">
    <property type="nucleotide sequence ID" value="NZ_CP043499.1"/>
</dbReference>
<dbReference type="InterPro" id="IPR007016">
    <property type="entry name" value="O-antigen_ligase-rel_domated"/>
</dbReference>
<keyword evidence="8" id="KW-1185">Reference proteome</keyword>
<dbReference type="GO" id="GO:0016874">
    <property type="term" value="F:ligase activity"/>
    <property type="evidence" value="ECO:0007669"/>
    <property type="project" value="UniProtKB-KW"/>
</dbReference>
<protein>
    <submittedName>
        <fullName evidence="7">O-antigen ligase family protein</fullName>
    </submittedName>
</protein>
<feature type="domain" description="O-antigen ligase-related" evidence="6">
    <location>
        <begin position="277"/>
        <end position="415"/>
    </location>
</feature>
<feature type="transmembrane region" description="Helical" evidence="5">
    <location>
        <begin position="406"/>
        <end position="427"/>
    </location>
</feature>
<dbReference type="EMBL" id="CP043499">
    <property type="protein sequence ID" value="QFY62618.1"/>
    <property type="molecule type" value="Genomic_DNA"/>
</dbReference>
<keyword evidence="3 5" id="KW-1133">Transmembrane helix</keyword>
<keyword evidence="4 5" id="KW-0472">Membrane</keyword>
<feature type="transmembrane region" description="Helical" evidence="5">
    <location>
        <begin position="190"/>
        <end position="208"/>
    </location>
</feature>